<dbReference type="SUPFAM" id="SSF75615">
    <property type="entry name" value="Siroheme synthase middle domains-like"/>
    <property type="match status" value="1"/>
</dbReference>
<feature type="region of interest" description="Disordered" evidence="13">
    <location>
        <begin position="1"/>
        <end position="31"/>
    </location>
</feature>
<gene>
    <name evidence="17" type="ORF">H072_9635</name>
</gene>
<dbReference type="GO" id="GO:0019354">
    <property type="term" value="P:siroheme biosynthetic process"/>
    <property type="evidence" value="ECO:0007669"/>
    <property type="project" value="EnsemblFungi"/>
</dbReference>
<reference evidence="18" key="2">
    <citation type="submission" date="2013-04" db="EMBL/GenBank/DDBJ databases">
        <title>Genomic mechanisms accounting for the adaptation to parasitism in nematode-trapping fungi.</title>
        <authorList>
            <person name="Ahren D.G."/>
        </authorList>
    </citation>
    <scope>NUCLEOTIDE SEQUENCE [LARGE SCALE GENOMIC DNA]</scope>
    <source>
        <strain evidence="18">CBS 200.50</strain>
    </source>
</reference>
<evidence type="ECO:0000256" key="10">
    <source>
        <dbReference type="ARBA" id="ARBA00052360"/>
    </source>
</evidence>
<dbReference type="InterPro" id="IPR014777">
    <property type="entry name" value="4pyrrole_Mease_sub1"/>
</dbReference>
<evidence type="ECO:0000259" key="16">
    <source>
        <dbReference type="Pfam" id="PF14824"/>
    </source>
</evidence>
<dbReference type="NCBIfam" id="NF004790">
    <property type="entry name" value="PRK06136.1"/>
    <property type="match status" value="1"/>
</dbReference>
<keyword evidence="18" id="KW-1185">Reference proteome</keyword>
<evidence type="ECO:0008006" key="19">
    <source>
        <dbReference type="Google" id="ProtNLM"/>
    </source>
</evidence>
<dbReference type="Pfam" id="PF13241">
    <property type="entry name" value="NAD_binding_7"/>
    <property type="match status" value="1"/>
</dbReference>
<evidence type="ECO:0000256" key="5">
    <source>
        <dbReference type="ARBA" id="ARBA00022691"/>
    </source>
</evidence>
<evidence type="ECO:0000256" key="7">
    <source>
        <dbReference type="ARBA" id="ARBA00023027"/>
    </source>
</evidence>
<keyword evidence="8" id="KW-0486">Methionine biosynthesis</keyword>
<evidence type="ECO:0000256" key="11">
    <source>
        <dbReference type="ARBA" id="ARBA00055636"/>
    </source>
</evidence>
<dbReference type="GO" id="GO:0009086">
    <property type="term" value="P:methionine biosynthetic process"/>
    <property type="evidence" value="ECO:0007669"/>
    <property type="project" value="UniProtKB-KW"/>
</dbReference>
<evidence type="ECO:0000313" key="17">
    <source>
        <dbReference type="EMBL" id="EPS36817.1"/>
    </source>
</evidence>
<dbReference type="PROSITE" id="PS00840">
    <property type="entry name" value="SUMT_2"/>
    <property type="match status" value="1"/>
</dbReference>
<dbReference type="InterPro" id="IPR028281">
    <property type="entry name" value="Sirohaem_synthase_central"/>
</dbReference>
<comment type="similarity">
    <text evidence="1 12">Belongs to the precorrin methyltransferase family.</text>
</comment>
<keyword evidence="9" id="KW-0627">Porphyrin biosynthesis</keyword>
<dbReference type="FunFam" id="3.30.950.10:FF:000005">
    <property type="entry name" value="Uroporphyrin-III c-methyltransferase, putative"/>
    <property type="match status" value="1"/>
</dbReference>
<feature type="domain" description="Siroheme synthase central" evidence="16">
    <location>
        <begin position="183"/>
        <end position="209"/>
    </location>
</feature>
<accession>S8BNJ7</accession>
<dbReference type="HOGENOM" id="CLU_011276_2_2_1"/>
<evidence type="ECO:0000256" key="8">
    <source>
        <dbReference type="ARBA" id="ARBA00023167"/>
    </source>
</evidence>
<protein>
    <recommendedName>
        <fullName evidence="19">Precorrin-2 dehydrogenase</fullName>
    </recommendedName>
</protein>
<evidence type="ECO:0000256" key="6">
    <source>
        <dbReference type="ARBA" id="ARBA00023002"/>
    </source>
</evidence>
<dbReference type="AlphaFoldDB" id="S8BNJ7"/>
<organism evidence="17 18">
    <name type="scientific">Dactylellina haptotyla (strain CBS 200.50)</name>
    <name type="common">Nematode-trapping fungus</name>
    <name type="synonym">Monacrosporium haptotylum</name>
    <dbReference type="NCBI Taxonomy" id="1284197"/>
    <lineage>
        <taxon>Eukaryota</taxon>
        <taxon>Fungi</taxon>
        <taxon>Dikarya</taxon>
        <taxon>Ascomycota</taxon>
        <taxon>Pezizomycotina</taxon>
        <taxon>Orbiliomycetes</taxon>
        <taxon>Orbiliales</taxon>
        <taxon>Orbiliaceae</taxon>
        <taxon>Dactylellina</taxon>
    </lineage>
</organism>
<dbReference type="OrthoDB" id="508204at2759"/>
<reference evidence="17 18" key="1">
    <citation type="journal article" date="2013" name="PLoS Genet.">
        <title>Genomic mechanisms accounting for the adaptation to parasitism in nematode-trapping fungi.</title>
        <authorList>
            <person name="Meerupati T."/>
            <person name="Andersson K.M."/>
            <person name="Friman E."/>
            <person name="Kumar D."/>
            <person name="Tunlid A."/>
            <person name="Ahren D."/>
        </authorList>
    </citation>
    <scope>NUCLEOTIDE SEQUENCE [LARGE SCALE GENOMIC DNA]</scope>
    <source>
        <strain evidence="17 18">CBS 200.50</strain>
    </source>
</reference>
<dbReference type="PANTHER" id="PTHR45790:SF6">
    <property type="entry name" value="UROPORPHYRINOGEN-III C-METHYLTRANSFERASE"/>
    <property type="match status" value="1"/>
</dbReference>
<dbReference type="InterPro" id="IPR014776">
    <property type="entry name" value="4pyrrole_Mease_sub2"/>
</dbReference>
<dbReference type="NCBIfam" id="TIGR01469">
    <property type="entry name" value="cobA_cysG_Cterm"/>
    <property type="match status" value="1"/>
</dbReference>
<sequence length="572" mass="61501">MSKCPRRKGPASLAAAAQADTPSSSTMTAPEFPQVHVNSNTLNTPATATTYTPALLTAVPSRSHVHLVIGSNALASARCTRSLEVGAIVKLISPSSDPMHYGVRKRIDDGEVQWMDREFRMDDLTSLGREAVDNVVDAVFVTLDANGNDAAAISAKCRRLRIPVNVADSSSLSTFTLLSTYADGPLQIGITTSGMGCKLASRLRRTIAQSFPAGIGLACERLGRLRRQIWEEDCKTLHNNASAALLDVEEDDAGEQKNTFNTLIQPHDAETAKSRRIRWLSQICEYWPLQKLCDLTDADVDTLFNEYAATNGSVVDAVAFNNDIRGTISLVGSGPGNPDLLTKASLDAINTADLVLADKLVPEPVLALIPRRTDIFIARKFPGNADAAQQELLEKGLDAINQGKNVVRLKQGDPYIYGRGAEEFEFFEKHGVKVDVIPGITSALSAPLYAGIPATHRAVADQVLICTGTGRKGVAPDPPAYVKSQTTVFLMACHRLPGLVDGLKGKGWPMEVPCAVIERASCKDQRVIRSTLGNICAAVEELGSRPPGLFVTGWACEVLKKGGEMWTVEEGV</sequence>
<dbReference type="InterPro" id="IPR000878">
    <property type="entry name" value="4pyrrol_Mease"/>
</dbReference>
<dbReference type="GO" id="GO:0032259">
    <property type="term" value="P:methylation"/>
    <property type="evidence" value="ECO:0007669"/>
    <property type="project" value="UniProtKB-KW"/>
</dbReference>
<dbReference type="InterPro" id="IPR035996">
    <property type="entry name" value="4pyrrol_Methylase_sf"/>
</dbReference>
<proteinExistence type="inferred from homology"/>
<evidence type="ECO:0000256" key="2">
    <source>
        <dbReference type="ARBA" id="ARBA00022603"/>
    </source>
</evidence>
<comment type="function">
    <text evidence="11">Siroheme synthase involved in methionine biosynthesis.</text>
</comment>
<keyword evidence="7" id="KW-0520">NAD</keyword>
<comment type="catalytic activity">
    <reaction evidence="10">
        <text>uroporphyrinogen III + 2 S-adenosyl-L-methionine = precorrin-2 + 2 S-adenosyl-L-homocysteine + H(+)</text>
        <dbReference type="Rhea" id="RHEA:32459"/>
        <dbReference type="ChEBI" id="CHEBI:15378"/>
        <dbReference type="ChEBI" id="CHEBI:57308"/>
        <dbReference type="ChEBI" id="CHEBI:57856"/>
        <dbReference type="ChEBI" id="CHEBI:58827"/>
        <dbReference type="ChEBI" id="CHEBI:59789"/>
        <dbReference type="EC" id="2.1.1.107"/>
    </reaction>
</comment>
<dbReference type="STRING" id="1284197.S8BNJ7"/>
<dbReference type="Proteomes" id="UP000015100">
    <property type="component" value="Unassembled WGS sequence"/>
</dbReference>
<dbReference type="FunFam" id="3.40.50.720:FF:000504">
    <property type="entry name" value="Siroheme synthase, putative"/>
    <property type="match status" value="1"/>
</dbReference>
<dbReference type="InterPro" id="IPR012066">
    <property type="entry name" value="Met1_fungi"/>
</dbReference>
<dbReference type="SUPFAM" id="SSF53790">
    <property type="entry name" value="Tetrapyrrole methylase"/>
    <property type="match status" value="1"/>
</dbReference>
<dbReference type="GO" id="GO:0004851">
    <property type="term" value="F:uroporphyrin-III C-methyltransferase activity"/>
    <property type="evidence" value="ECO:0007669"/>
    <property type="project" value="UniProtKB-EC"/>
</dbReference>
<evidence type="ECO:0000256" key="12">
    <source>
        <dbReference type="RuleBase" id="RU003960"/>
    </source>
</evidence>
<dbReference type="InterPro" id="IPR028162">
    <property type="entry name" value="Met8_C"/>
</dbReference>
<name>S8BNJ7_DACHA</name>
<dbReference type="CDD" id="cd11642">
    <property type="entry name" value="SUMT"/>
    <property type="match status" value="1"/>
</dbReference>
<dbReference type="InterPro" id="IPR003043">
    <property type="entry name" value="Uropor_MeTrfase_CS"/>
</dbReference>
<dbReference type="PIRSF" id="PIRSF036555">
    <property type="entry name" value="SUMT_yeast"/>
    <property type="match status" value="1"/>
</dbReference>
<dbReference type="Gene3D" id="3.30.950.10">
    <property type="entry name" value="Methyltransferase, Cobalt-precorrin-4 Transmethylase, Domain 2"/>
    <property type="match status" value="1"/>
</dbReference>
<feature type="domain" description="Tetrapyrrole methylase" evidence="14">
    <location>
        <begin position="328"/>
        <end position="535"/>
    </location>
</feature>
<dbReference type="InterPro" id="IPR006366">
    <property type="entry name" value="CobA/CysG_C"/>
</dbReference>
<comment type="caution">
    <text evidence="17">The sequence shown here is derived from an EMBL/GenBank/DDBJ whole genome shotgun (WGS) entry which is preliminary data.</text>
</comment>
<evidence type="ECO:0000259" key="14">
    <source>
        <dbReference type="Pfam" id="PF00590"/>
    </source>
</evidence>
<evidence type="ECO:0000259" key="15">
    <source>
        <dbReference type="Pfam" id="PF14823"/>
    </source>
</evidence>
<evidence type="ECO:0000256" key="3">
    <source>
        <dbReference type="ARBA" id="ARBA00022605"/>
    </source>
</evidence>
<keyword evidence="5" id="KW-0949">S-adenosyl-L-methionine</keyword>
<dbReference type="Pfam" id="PF00590">
    <property type="entry name" value="TP_methylase"/>
    <property type="match status" value="1"/>
</dbReference>
<dbReference type="Gene3D" id="3.40.50.720">
    <property type="entry name" value="NAD(P)-binding Rossmann-like Domain"/>
    <property type="match status" value="1"/>
</dbReference>
<dbReference type="PANTHER" id="PTHR45790">
    <property type="entry name" value="SIROHEME SYNTHASE-RELATED"/>
    <property type="match status" value="1"/>
</dbReference>
<dbReference type="Pfam" id="PF14824">
    <property type="entry name" value="Sirohm_synth_M"/>
    <property type="match status" value="1"/>
</dbReference>
<feature type="domain" description="Siroheme biosynthesis protein Met8 C-terminal" evidence="15">
    <location>
        <begin position="271"/>
        <end position="309"/>
    </location>
</feature>
<evidence type="ECO:0000256" key="4">
    <source>
        <dbReference type="ARBA" id="ARBA00022679"/>
    </source>
</evidence>
<evidence type="ECO:0000256" key="9">
    <source>
        <dbReference type="ARBA" id="ARBA00023244"/>
    </source>
</evidence>
<evidence type="ECO:0000256" key="1">
    <source>
        <dbReference type="ARBA" id="ARBA00005879"/>
    </source>
</evidence>
<dbReference type="Pfam" id="PF14823">
    <property type="entry name" value="Sirohm_synth_C"/>
    <property type="match status" value="1"/>
</dbReference>
<evidence type="ECO:0000313" key="18">
    <source>
        <dbReference type="Proteomes" id="UP000015100"/>
    </source>
</evidence>
<keyword evidence="3" id="KW-0028">Amino-acid biosynthesis</keyword>
<evidence type="ECO:0000256" key="13">
    <source>
        <dbReference type="SAM" id="MobiDB-lite"/>
    </source>
</evidence>
<dbReference type="OMA" id="TPCAIVE"/>
<dbReference type="FunFam" id="3.40.1010.10:FF:000006">
    <property type="entry name" value="Siroheme synthase, putative"/>
    <property type="match status" value="1"/>
</dbReference>
<dbReference type="GO" id="GO:0000103">
    <property type="term" value="P:sulfate assimilation"/>
    <property type="evidence" value="ECO:0007669"/>
    <property type="project" value="InterPro"/>
</dbReference>
<keyword evidence="2 12" id="KW-0489">Methyltransferase</keyword>
<keyword evidence="4 12" id="KW-0808">Transferase</keyword>
<dbReference type="Gene3D" id="3.40.1010.10">
    <property type="entry name" value="Cobalt-precorrin-4 Transmethylase, Domain 1"/>
    <property type="match status" value="1"/>
</dbReference>
<dbReference type="GO" id="GO:0016491">
    <property type="term" value="F:oxidoreductase activity"/>
    <property type="evidence" value="ECO:0007669"/>
    <property type="project" value="UniProtKB-KW"/>
</dbReference>
<dbReference type="eggNOG" id="KOG1527">
    <property type="taxonomic scope" value="Eukaryota"/>
</dbReference>
<dbReference type="EMBL" id="AQGS01000823">
    <property type="protein sequence ID" value="EPS36817.1"/>
    <property type="molecule type" value="Genomic_DNA"/>
</dbReference>
<keyword evidence="6" id="KW-0560">Oxidoreductase</keyword>
<dbReference type="InterPro" id="IPR050161">
    <property type="entry name" value="Siro_Cobalamin_biosynth"/>
</dbReference>